<accession>A0A0S4JH36</accession>
<dbReference type="VEuPathDB" id="TriTrypDB:BSAL_20640"/>
<evidence type="ECO:0000256" key="1">
    <source>
        <dbReference type="SAM" id="MobiDB-lite"/>
    </source>
</evidence>
<dbReference type="AlphaFoldDB" id="A0A0S4JH36"/>
<reference evidence="3" key="1">
    <citation type="submission" date="2015-09" db="EMBL/GenBank/DDBJ databases">
        <authorList>
            <consortium name="Pathogen Informatics"/>
        </authorList>
    </citation>
    <scope>NUCLEOTIDE SEQUENCE [LARGE SCALE GENOMIC DNA]</scope>
    <source>
        <strain evidence="3">Lake Konstanz</strain>
    </source>
</reference>
<dbReference type="Proteomes" id="UP000051952">
    <property type="component" value="Unassembled WGS sequence"/>
</dbReference>
<gene>
    <name evidence="2" type="ORF">BSAL_20640</name>
</gene>
<dbReference type="InterPro" id="IPR032053">
    <property type="entry name" value="Ribosomal_mS34"/>
</dbReference>
<evidence type="ECO:0000313" key="3">
    <source>
        <dbReference type="Proteomes" id="UP000051952"/>
    </source>
</evidence>
<dbReference type="GO" id="GO:0003735">
    <property type="term" value="F:structural constituent of ribosome"/>
    <property type="evidence" value="ECO:0007669"/>
    <property type="project" value="InterPro"/>
</dbReference>
<dbReference type="Pfam" id="PF16053">
    <property type="entry name" value="MRP-S34"/>
    <property type="match status" value="1"/>
</dbReference>
<dbReference type="GO" id="GO:0005739">
    <property type="term" value="C:mitochondrion"/>
    <property type="evidence" value="ECO:0007669"/>
    <property type="project" value="InterPro"/>
</dbReference>
<protein>
    <submittedName>
        <fullName evidence="2">Uncharacterized protein</fullName>
    </submittedName>
</protein>
<sequence>MRQNRCLCKALRDSLNSGSSMTLGSKGSQKSTAAHRARMPWTAAKERVAAVVLHAKDKTILDGAKLVEAEDIDRMSQVDPLDVLKTAVKTYEFNTSTGKNVFQLASQLPHHGRGQRFYRKEWTEGTYEKHVTLSSVEFSRDGSEGTAYGYVTFHGESTLRPIVIANSEAPGWHVDYDAQRAVPYDSIVVPPPSIGTDVPVNPATYRLRAYPYYDAPNPEEFVEKLLKDRGVLPDPEVDPNSAAMSTPSLGDESNDGSVHVKA</sequence>
<organism evidence="2 3">
    <name type="scientific">Bodo saltans</name>
    <name type="common">Flagellated protozoan</name>
    <dbReference type="NCBI Taxonomy" id="75058"/>
    <lineage>
        <taxon>Eukaryota</taxon>
        <taxon>Discoba</taxon>
        <taxon>Euglenozoa</taxon>
        <taxon>Kinetoplastea</taxon>
        <taxon>Metakinetoplastina</taxon>
        <taxon>Eubodonida</taxon>
        <taxon>Bodonidae</taxon>
        <taxon>Bodo</taxon>
    </lineage>
</organism>
<evidence type="ECO:0000313" key="2">
    <source>
        <dbReference type="EMBL" id="CUG89353.1"/>
    </source>
</evidence>
<feature type="region of interest" description="Disordered" evidence="1">
    <location>
        <begin position="15"/>
        <end position="34"/>
    </location>
</feature>
<dbReference type="EMBL" id="CYKH01001728">
    <property type="protein sequence ID" value="CUG89353.1"/>
    <property type="molecule type" value="Genomic_DNA"/>
</dbReference>
<proteinExistence type="predicted"/>
<dbReference type="OrthoDB" id="243628at2759"/>
<name>A0A0S4JH36_BODSA</name>
<feature type="compositionally biased region" description="Polar residues" evidence="1">
    <location>
        <begin position="15"/>
        <end position="32"/>
    </location>
</feature>
<dbReference type="OMA" id="YITFHGE"/>
<keyword evidence="3" id="KW-1185">Reference proteome</keyword>
<feature type="region of interest" description="Disordered" evidence="1">
    <location>
        <begin position="229"/>
        <end position="262"/>
    </location>
</feature>